<keyword evidence="2" id="KW-1185">Reference proteome</keyword>
<organism evidence="1 2">
    <name type="scientific">Gordonia effusa NBRC 100432</name>
    <dbReference type="NCBI Taxonomy" id="1077974"/>
    <lineage>
        <taxon>Bacteria</taxon>
        <taxon>Bacillati</taxon>
        <taxon>Actinomycetota</taxon>
        <taxon>Actinomycetes</taxon>
        <taxon>Mycobacteriales</taxon>
        <taxon>Gordoniaceae</taxon>
        <taxon>Gordonia</taxon>
    </lineage>
</organism>
<protein>
    <submittedName>
        <fullName evidence="1">Uncharacterized protein</fullName>
    </submittedName>
</protein>
<reference evidence="1 2" key="1">
    <citation type="submission" date="2011-12" db="EMBL/GenBank/DDBJ databases">
        <title>Whole genome shotgun sequence of Gordonia effusa NBRC 100432.</title>
        <authorList>
            <person name="Yoshida I."/>
            <person name="Takarada H."/>
            <person name="Hosoyama A."/>
            <person name="Tsuchikane K."/>
            <person name="Katsumata H."/>
            <person name="Yamazaki S."/>
            <person name="Fujita N."/>
        </authorList>
    </citation>
    <scope>NUCLEOTIDE SEQUENCE [LARGE SCALE GENOMIC DNA]</scope>
    <source>
        <strain evidence="1 2">NBRC 100432</strain>
    </source>
</reference>
<accession>H0R2G8</accession>
<comment type="caution">
    <text evidence="1">The sequence shown here is derived from an EMBL/GenBank/DDBJ whole genome shotgun (WGS) entry which is preliminary data.</text>
</comment>
<gene>
    <name evidence="1" type="ORF">GOEFS_078_00030</name>
</gene>
<sequence length="93" mass="9895">MTVWIDADQVSATARNYLDQATSLRIAAARLRGDQVGEWGADVEIAAFGAAFARLTELAADELRRYALATEGLGDALSGGSTRLVEADLSWGH</sequence>
<evidence type="ECO:0000313" key="2">
    <source>
        <dbReference type="Proteomes" id="UP000035034"/>
    </source>
</evidence>
<name>H0R2G8_9ACTN</name>
<evidence type="ECO:0000313" key="1">
    <source>
        <dbReference type="EMBL" id="GAB19269.1"/>
    </source>
</evidence>
<dbReference type="STRING" id="1077974.GOEFS_078_00030"/>
<dbReference type="EMBL" id="BAEH01000078">
    <property type="protein sequence ID" value="GAB19269.1"/>
    <property type="molecule type" value="Genomic_DNA"/>
</dbReference>
<dbReference type="RefSeq" id="WP_007318604.1">
    <property type="nucleotide sequence ID" value="NZ_BAEH01000078.1"/>
</dbReference>
<proteinExistence type="predicted"/>
<dbReference type="Proteomes" id="UP000035034">
    <property type="component" value="Unassembled WGS sequence"/>
</dbReference>
<dbReference type="AlphaFoldDB" id="H0R2G8"/>